<accession>A0AA88PJG0</accession>
<keyword evidence="2" id="KW-1185">Reference proteome</keyword>
<evidence type="ECO:0000313" key="1">
    <source>
        <dbReference type="EMBL" id="KAK2876280.1"/>
    </source>
</evidence>
<dbReference type="AlphaFoldDB" id="A0AA88PJG0"/>
<name>A0AA88PJG0_9TELE</name>
<comment type="caution">
    <text evidence="1">The sequence shown here is derived from an EMBL/GenBank/DDBJ whole genome shotgun (WGS) entry which is preliminary data.</text>
</comment>
<organism evidence="1 2">
    <name type="scientific">Cirrhinus molitorella</name>
    <name type="common">mud carp</name>
    <dbReference type="NCBI Taxonomy" id="172907"/>
    <lineage>
        <taxon>Eukaryota</taxon>
        <taxon>Metazoa</taxon>
        <taxon>Chordata</taxon>
        <taxon>Craniata</taxon>
        <taxon>Vertebrata</taxon>
        <taxon>Euteleostomi</taxon>
        <taxon>Actinopterygii</taxon>
        <taxon>Neopterygii</taxon>
        <taxon>Teleostei</taxon>
        <taxon>Ostariophysi</taxon>
        <taxon>Cypriniformes</taxon>
        <taxon>Cyprinidae</taxon>
        <taxon>Labeoninae</taxon>
        <taxon>Labeonini</taxon>
        <taxon>Cirrhinus</taxon>
    </lineage>
</organism>
<dbReference type="Proteomes" id="UP001187343">
    <property type="component" value="Unassembled WGS sequence"/>
</dbReference>
<sequence length="124" mass="13232">MSTNFHTLRHAFLHIALDSLAQRGLQTQPVPLAAQLLTLSPVYVDKGGIVAPAQADGSKRALLSQPTISLKGSGPSHRAWVASASVHPPAGLRTAESGHSKAEVRLYRMSSVAQFTETLKELLL</sequence>
<evidence type="ECO:0000313" key="2">
    <source>
        <dbReference type="Proteomes" id="UP001187343"/>
    </source>
</evidence>
<proteinExistence type="predicted"/>
<reference evidence="1" key="1">
    <citation type="submission" date="2023-08" db="EMBL/GenBank/DDBJ databases">
        <title>Chromosome-level Genome Assembly of mud carp (Cirrhinus molitorella).</title>
        <authorList>
            <person name="Liu H."/>
        </authorList>
    </citation>
    <scope>NUCLEOTIDE SEQUENCE</scope>
    <source>
        <strain evidence="1">Prfri</strain>
        <tissue evidence="1">Muscle</tissue>
    </source>
</reference>
<gene>
    <name evidence="1" type="ORF">Q8A67_020376</name>
</gene>
<protein>
    <submittedName>
        <fullName evidence="1">Uncharacterized protein</fullName>
    </submittedName>
</protein>
<dbReference type="EMBL" id="JAUYZG010000020">
    <property type="protein sequence ID" value="KAK2876280.1"/>
    <property type="molecule type" value="Genomic_DNA"/>
</dbReference>